<organism evidence="2 3">
    <name type="scientific">Hymenobacter qilianensis</name>
    <dbReference type="NCBI Taxonomy" id="1385715"/>
    <lineage>
        <taxon>Bacteria</taxon>
        <taxon>Pseudomonadati</taxon>
        <taxon>Bacteroidota</taxon>
        <taxon>Cytophagia</taxon>
        <taxon>Cytophagales</taxon>
        <taxon>Hymenobacteraceae</taxon>
        <taxon>Hymenobacter</taxon>
    </lineage>
</organism>
<feature type="chain" id="PRO_5028843705" description="Lipoprotein" evidence="1">
    <location>
        <begin position="22"/>
        <end position="123"/>
    </location>
</feature>
<accession>A0A7H0H1W0</accession>
<evidence type="ECO:0000313" key="3">
    <source>
        <dbReference type="Proteomes" id="UP000516093"/>
    </source>
</evidence>
<keyword evidence="2" id="KW-0614">Plasmid</keyword>
<protein>
    <recommendedName>
        <fullName evidence="4">Lipoprotein</fullName>
    </recommendedName>
</protein>
<evidence type="ECO:0000256" key="1">
    <source>
        <dbReference type="SAM" id="SignalP"/>
    </source>
</evidence>
<dbReference type="PROSITE" id="PS51257">
    <property type="entry name" value="PROKAR_LIPOPROTEIN"/>
    <property type="match status" value="1"/>
</dbReference>
<proteinExistence type="predicted"/>
<sequence length="123" mass="13338">MKTPILTCLLSILLFTSSSCEKEDSPTSCATQSPVVRQVKDAEGVIVFNSEMDRYLIYSSQPGTIDVVAIGVVCGDLPEGLKQVGKEVVFSGIYKNYTPASMPPVGHTWYYLELSKAELKGGN</sequence>
<dbReference type="KEGG" id="hqi:H9L05_22715"/>
<geneLocation type="plasmid" evidence="2 3">
    <name>p_unnamed4</name>
</geneLocation>
<keyword evidence="3" id="KW-1185">Reference proteome</keyword>
<evidence type="ECO:0008006" key="4">
    <source>
        <dbReference type="Google" id="ProtNLM"/>
    </source>
</evidence>
<dbReference type="Proteomes" id="UP000516093">
    <property type="component" value="Plasmid p_unnamed4"/>
</dbReference>
<dbReference type="EMBL" id="CP060788">
    <property type="protein sequence ID" value="QNP54526.1"/>
    <property type="molecule type" value="Genomic_DNA"/>
</dbReference>
<name>A0A7H0H1W0_9BACT</name>
<dbReference type="AlphaFoldDB" id="A0A7H0H1W0"/>
<dbReference type="RefSeq" id="WP_187734685.1">
    <property type="nucleotide sequence ID" value="NZ_BMFN01000008.1"/>
</dbReference>
<gene>
    <name evidence="2" type="ORF">H9L05_22715</name>
</gene>
<reference evidence="2 3" key="1">
    <citation type="submission" date="2020-08" db="EMBL/GenBank/DDBJ databases">
        <title>Genome sequence of Hymenobacter qilianensis JCM 19763T.</title>
        <authorList>
            <person name="Hyun D.-W."/>
            <person name="Bae J.-W."/>
        </authorList>
    </citation>
    <scope>NUCLEOTIDE SEQUENCE [LARGE SCALE GENOMIC DNA]</scope>
    <source>
        <strain evidence="2 3">JCM 19763</strain>
        <plasmid evidence="2 3">p_unnamed4</plasmid>
    </source>
</reference>
<evidence type="ECO:0000313" key="2">
    <source>
        <dbReference type="EMBL" id="QNP54526.1"/>
    </source>
</evidence>
<feature type="signal peptide" evidence="1">
    <location>
        <begin position="1"/>
        <end position="21"/>
    </location>
</feature>
<keyword evidence="1" id="KW-0732">Signal</keyword>